<feature type="domain" description="FAD-binding PCMH-type" evidence="3">
    <location>
        <begin position="29"/>
        <end position="209"/>
    </location>
</feature>
<dbReference type="InterPro" id="IPR016166">
    <property type="entry name" value="FAD-bd_PCMH"/>
</dbReference>
<protein>
    <recommendedName>
        <fullName evidence="3">FAD-binding PCMH-type domain-containing protein</fullName>
    </recommendedName>
</protein>
<dbReference type="Pfam" id="PF01565">
    <property type="entry name" value="FAD_binding_4"/>
    <property type="match status" value="1"/>
</dbReference>
<proteinExistence type="inferred from homology"/>
<comment type="similarity">
    <text evidence="1">Belongs to the oxygen-dependent FAD-linked oxidoreductase family.</text>
</comment>
<dbReference type="PANTHER" id="PTHR13878:SF91">
    <property type="entry name" value="FAD BINDING DOMAIN PROTEIN (AFU_ORTHOLOGUE AFUA_6G12070)-RELATED"/>
    <property type="match status" value="1"/>
</dbReference>
<dbReference type="InterPro" id="IPR036318">
    <property type="entry name" value="FAD-bd_PCMH-like_sf"/>
</dbReference>
<dbReference type="SUPFAM" id="SSF56176">
    <property type="entry name" value="FAD-binding/transporter-associated domain-like"/>
    <property type="match status" value="1"/>
</dbReference>
<evidence type="ECO:0000259" key="3">
    <source>
        <dbReference type="PROSITE" id="PS51387"/>
    </source>
</evidence>
<dbReference type="GO" id="GO:0071949">
    <property type="term" value="F:FAD binding"/>
    <property type="evidence" value="ECO:0007669"/>
    <property type="project" value="InterPro"/>
</dbReference>
<organism evidence="4 5">
    <name type="scientific">Xylaria bambusicola</name>
    <dbReference type="NCBI Taxonomy" id="326684"/>
    <lineage>
        <taxon>Eukaryota</taxon>
        <taxon>Fungi</taxon>
        <taxon>Dikarya</taxon>
        <taxon>Ascomycota</taxon>
        <taxon>Pezizomycotina</taxon>
        <taxon>Sordariomycetes</taxon>
        <taxon>Xylariomycetidae</taxon>
        <taxon>Xylariales</taxon>
        <taxon>Xylariaceae</taxon>
        <taxon>Xylaria</taxon>
    </lineage>
</organism>
<comment type="caution">
    <text evidence="4">The sequence shown here is derived from an EMBL/GenBank/DDBJ whole genome shotgun (WGS) entry which is preliminary data.</text>
</comment>
<dbReference type="Proteomes" id="UP001305414">
    <property type="component" value="Unassembled WGS sequence"/>
</dbReference>
<dbReference type="InterPro" id="IPR006094">
    <property type="entry name" value="Oxid_FAD_bind_N"/>
</dbReference>
<reference evidence="4 5" key="1">
    <citation type="submission" date="2023-10" db="EMBL/GenBank/DDBJ databases">
        <title>Draft genome sequence of Xylaria bambusicola isolate GMP-LS, the root and basal stem rot pathogen of sugarcane in Indonesia.</title>
        <authorList>
            <person name="Selvaraj P."/>
            <person name="Muralishankar V."/>
            <person name="Muruganantham S."/>
            <person name="Sp S."/>
            <person name="Haryani S."/>
            <person name="Lau K.J.X."/>
            <person name="Naqvi N.I."/>
        </authorList>
    </citation>
    <scope>NUCLEOTIDE SEQUENCE [LARGE SCALE GENOMIC DNA]</scope>
    <source>
        <strain evidence="4">GMP-LS</strain>
    </source>
</reference>
<sequence>MAESAEFLMPFYQNQSCDPFTAKEKPCELGNYAQYSIAVSSVEDVQAGIEFARENNIRLTIKNTGHDLLGKSTGKGSLSLWTHHLDSIEFIDKYKGSSCYKGPAVRLGAGVLTSNAVKEASQRGYRVVTGTCPDVGVAGGYTPGGGHGVFTSLYGMAADNVLEWEVVTAEGKHLVATPTKNADLYWALSGGGAGTFAVVVSMTTRLHPDGAMVGASLGFDAELAGSTEKFWEALATFQSALGPVVDAGAVASYAITPYAVSAYGIAIPDTNASEIEKIFAPVTSAMAEIGIDLNITTTMHSHYIDFFNMYFAKAVSTTPAAQVTGGRLLPRSILETPSGSKDIAQAFQKAVDGGFAIVCDAVNADQPRPHSNSVFPSWRSSLLHCIIVKTWDFSMPWDDYDSIPEESDRSRHARG</sequence>
<gene>
    <name evidence="4" type="ORF">RRF57_006634</name>
</gene>
<keyword evidence="2" id="KW-0560">Oxidoreductase</keyword>
<name>A0AAN7UZL0_9PEZI</name>
<dbReference type="InterPro" id="IPR050432">
    <property type="entry name" value="FAD-linked_Oxidoreductases_BP"/>
</dbReference>
<dbReference type="GO" id="GO:0016491">
    <property type="term" value="F:oxidoreductase activity"/>
    <property type="evidence" value="ECO:0007669"/>
    <property type="project" value="UniProtKB-KW"/>
</dbReference>
<dbReference type="PANTHER" id="PTHR13878">
    <property type="entry name" value="GULONOLACTONE OXIDASE"/>
    <property type="match status" value="1"/>
</dbReference>
<dbReference type="EMBL" id="JAWHQM010000017">
    <property type="protein sequence ID" value="KAK5630919.1"/>
    <property type="molecule type" value="Genomic_DNA"/>
</dbReference>
<dbReference type="PROSITE" id="PS51387">
    <property type="entry name" value="FAD_PCMH"/>
    <property type="match status" value="1"/>
</dbReference>
<keyword evidence="5" id="KW-1185">Reference proteome</keyword>
<dbReference type="AlphaFoldDB" id="A0AAN7UZL0"/>
<evidence type="ECO:0000256" key="2">
    <source>
        <dbReference type="ARBA" id="ARBA00023002"/>
    </source>
</evidence>
<evidence type="ECO:0000256" key="1">
    <source>
        <dbReference type="ARBA" id="ARBA00005466"/>
    </source>
</evidence>
<dbReference type="Gene3D" id="3.30.465.10">
    <property type="match status" value="1"/>
</dbReference>
<accession>A0AAN7UZL0</accession>
<dbReference type="InterPro" id="IPR016169">
    <property type="entry name" value="FAD-bd_PCMH_sub2"/>
</dbReference>
<evidence type="ECO:0000313" key="4">
    <source>
        <dbReference type="EMBL" id="KAK5630919.1"/>
    </source>
</evidence>
<evidence type="ECO:0000313" key="5">
    <source>
        <dbReference type="Proteomes" id="UP001305414"/>
    </source>
</evidence>